<keyword evidence="8" id="KW-1185">Reference proteome</keyword>
<dbReference type="SMART" id="SM00028">
    <property type="entry name" value="TPR"/>
    <property type="match status" value="4"/>
</dbReference>
<evidence type="ECO:0000256" key="4">
    <source>
        <dbReference type="ARBA" id="ARBA00022840"/>
    </source>
</evidence>
<dbReference type="RefSeq" id="WP_194446907.1">
    <property type="nucleotide sequence ID" value="NZ_CP063849.1"/>
</dbReference>
<evidence type="ECO:0000313" key="7">
    <source>
        <dbReference type="EMBL" id="QOY85237.1"/>
    </source>
</evidence>
<feature type="binding site" evidence="5">
    <location>
        <position position="113"/>
    </location>
    <ligand>
        <name>ATP</name>
        <dbReference type="ChEBI" id="CHEBI:30616"/>
    </ligand>
</feature>
<evidence type="ECO:0000256" key="5">
    <source>
        <dbReference type="PROSITE-ProRule" id="PRU10141"/>
    </source>
</evidence>
<keyword evidence="3 7" id="KW-0418">Kinase</keyword>
<dbReference type="Gene3D" id="3.30.200.20">
    <property type="entry name" value="Phosphorylase Kinase, domain 1"/>
    <property type="match status" value="1"/>
</dbReference>
<evidence type="ECO:0000313" key="8">
    <source>
        <dbReference type="Proteomes" id="UP000593892"/>
    </source>
</evidence>
<evidence type="ECO:0000259" key="6">
    <source>
        <dbReference type="PROSITE" id="PS50011"/>
    </source>
</evidence>
<dbReference type="Proteomes" id="UP000593892">
    <property type="component" value="Chromosome"/>
</dbReference>
<dbReference type="PANTHER" id="PTHR43289">
    <property type="entry name" value="MITOGEN-ACTIVATED PROTEIN KINASE KINASE KINASE 20-RELATED"/>
    <property type="match status" value="1"/>
</dbReference>
<dbReference type="InterPro" id="IPR011009">
    <property type="entry name" value="Kinase-like_dom_sf"/>
</dbReference>
<dbReference type="GO" id="GO:0005524">
    <property type="term" value="F:ATP binding"/>
    <property type="evidence" value="ECO:0007669"/>
    <property type="project" value="UniProtKB-UniRule"/>
</dbReference>
<sequence length="907" mass="99687">MSPENWKRVEELFNEAVELPKAERGQWLDAQCAGDAELRLEVLALLASDESGRGFVEQEVAGAVLELHSRQTASEPRRIGPYRLVRELGRGGMGTVYLAERADDQYQGEVAIKLVRQGMDTEFFLARFRRERQTLARLQHPNIARLLDSGTTDEGLPFIVMERVDGVPINTYCEEHKLGVDPLLRLFLQVCAAVAHAHQNLVVHRDLKPGNILVDSTGTPKLLDFGICKLLLHEPAEGETVTGAAMMTPDYASPEQVRGEPITVASDIYSLGAVLFELLTGARPHLIEKYSPQMLERAICEQEIRRPSTLVSDRTRARQLAGDLDTIIGQAMQKEPARRYQSVEQFANDIRRHLDNRPITARPDTMTYRARKFVLRNRGMLAAGLAVAAALTVGIVVSAHEARVAQQRFGQTRKLANALIFDVYDRVKPLPGSLPAREAIIRTGLEYLDNLSASARGDGDLRVELAGAYERMGEVQGNILGSHKGDTAGAQTSFKKALATLEGLPNSGQAGQARLRIYQRLGNLESYTGHKAEALRVYQEAVKIGDELAKTGLNNEARRSLAGVHDSISRVYRENGRSQESLESEKQALGLLEDALKANPEDRALQASVAASNAGYGMALAGVNQLEAALKKFQVSADAWEKICQAEPTNIDFQRQRMLAYSHLGDVKGNPNYPNLGDKAGALAAFRKMMEIAGSLHDGNPSDQGSLFDYGMATMRTAALPAQSAEEQVVLFRQASELLEQASKNSPANINIVVNMAALHEQLGDVLLGAGRAREADHEFLVSHQLAGKHLAEMLPFYRIYITTGRKLAESAAGRGESETALQYANQAVAMAEKLSTAKGAGVPQRALAPRAYSGLASTYERLHRAADARRWREKALALFQELQDKPGFTRYHKEEMQRVEKALKGK</sequence>
<name>A0A7S7SGV4_PALFE</name>
<keyword evidence="4 5" id="KW-0067">ATP-binding</keyword>
<proteinExistence type="predicted"/>
<gene>
    <name evidence="7" type="ORF">IRI77_20595</name>
</gene>
<dbReference type="AlphaFoldDB" id="A0A7S7SGV4"/>
<dbReference type="InterPro" id="IPR019734">
    <property type="entry name" value="TPR_rpt"/>
</dbReference>
<evidence type="ECO:0000256" key="2">
    <source>
        <dbReference type="ARBA" id="ARBA00022741"/>
    </source>
</evidence>
<dbReference type="Pfam" id="PF00069">
    <property type="entry name" value="Pkinase"/>
    <property type="match status" value="1"/>
</dbReference>
<dbReference type="Gene3D" id="1.10.510.10">
    <property type="entry name" value="Transferase(Phosphotransferase) domain 1"/>
    <property type="match status" value="1"/>
</dbReference>
<reference evidence="7 8" key="1">
    <citation type="submission" date="2020-10" db="EMBL/GenBank/DDBJ databases">
        <title>Complete genome sequence of Paludibaculum fermentans P105T, a facultatively anaerobic acidobacterium capable of dissimilatory Fe(III) reduction.</title>
        <authorList>
            <person name="Dedysh S.N."/>
            <person name="Beletsky A.V."/>
            <person name="Kulichevskaya I.S."/>
            <person name="Mardanov A.V."/>
            <person name="Ravin N.V."/>
        </authorList>
    </citation>
    <scope>NUCLEOTIDE SEQUENCE [LARGE SCALE GENOMIC DNA]</scope>
    <source>
        <strain evidence="7 8">P105</strain>
    </source>
</reference>
<dbReference type="PROSITE" id="PS00107">
    <property type="entry name" value="PROTEIN_KINASE_ATP"/>
    <property type="match status" value="1"/>
</dbReference>
<dbReference type="InterPro" id="IPR011990">
    <property type="entry name" value="TPR-like_helical_dom_sf"/>
</dbReference>
<keyword evidence="1" id="KW-0808">Transferase</keyword>
<dbReference type="PANTHER" id="PTHR43289:SF34">
    <property type="entry name" value="SERINE_THREONINE-PROTEIN KINASE YBDM-RELATED"/>
    <property type="match status" value="1"/>
</dbReference>
<evidence type="ECO:0000256" key="1">
    <source>
        <dbReference type="ARBA" id="ARBA00022679"/>
    </source>
</evidence>
<dbReference type="KEGG" id="pfer:IRI77_20595"/>
<dbReference type="PROSITE" id="PS50011">
    <property type="entry name" value="PROTEIN_KINASE_DOM"/>
    <property type="match status" value="1"/>
</dbReference>
<organism evidence="7 8">
    <name type="scientific">Paludibaculum fermentans</name>
    <dbReference type="NCBI Taxonomy" id="1473598"/>
    <lineage>
        <taxon>Bacteria</taxon>
        <taxon>Pseudomonadati</taxon>
        <taxon>Acidobacteriota</taxon>
        <taxon>Terriglobia</taxon>
        <taxon>Bryobacterales</taxon>
        <taxon>Bryobacteraceae</taxon>
        <taxon>Paludibaculum</taxon>
    </lineage>
</organism>
<dbReference type="PROSITE" id="PS00108">
    <property type="entry name" value="PROTEIN_KINASE_ST"/>
    <property type="match status" value="1"/>
</dbReference>
<protein>
    <submittedName>
        <fullName evidence="7">Protein kinase</fullName>
    </submittedName>
</protein>
<keyword evidence="2 5" id="KW-0547">Nucleotide-binding</keyword>
<evidence type="ECO:0000256" key="3">
    <source>
        <dbReference type="ARBA" id="ARBA00022777"/>
    </source>
</evidence>
<dbReference type="InterPro" id="IPR008271">
    <property type="entry name" value="Ser/Thr_kinase_AS"/>
</dbReference>
<accession>A0A7S7SGV4</accession>
<dbReference type="CDD" id="cd14014">
    <property type="entry name" value="STKc_PknB_like"/>
    <property type="match status" value="1"/>
</dbReference>
<dbReference type="GO" id="GO:0004674">
    <property type="term" value="F:protein serine/threonine kinase activity"/>
    <property type="evidence" value="ECO:0007669"/>
    <property type="project" value="TreeGrafter"/>
</dbReference>
<dbReference type="SUPFAM" id="SSF56112">
    <property type="entry name" value="Protein kinase-like (PK-like)"/>
    <property type="match status" value="1"/>
</dbReference>
<feature type="domain" description="Protein kinase" evidence="6">
    <location>
        <begin position="82"/>
        <end position="354"/>
    </location>
</feature>
<dbReference type="InterPro" id="IPR017441">
    <property type="entry name" value="Protein_kinase_ATP_BS"/>
</dbReference>
<dbReference type="Gene3D" id="1.25.40.10">
    <property type="entry name" value="Tetratricopeptide repeat domain"/>
    <property type="match status" value="3"/>
</dbReference>
<dbReference type="SUPFAM" id="SSF48452">
    <property type="entry name" value="TPR-like"/>
    <property type="match status" value="1"/>
</dbReference>
<dbReference type="EMBL" id="CP063849">
    <property type="protein sequence ID" value="QOY85237.1"/>
    <property type="molecule type" value="Genomic_DNA"/>
</dbReference>
<dbReference type="InterPro" id="IPR000719">
    <property type="entry name" value="Prot_kinase_dom"/>
</dbReference>
<dbReference type="SMART" id="SM00220">
    <property type="entry name" value="S_TKc"/>
    <property type="match status" value="1"/>
</dbReference>